<dbReference type="EMBL" id="CP123872">
    <property type="protein sequence ID" value="WND01377.1"/>
    <property type="molecule type" value="Genomic_DNA"/>
</dbReference>
<keyword evidence="4" id="KW-1185">Reference proteome</keyword>
<dbReference type="InterPro" id="IPR050400">
    <property type="entry name" value="Bact_Cytoskel_RodZ"/>
</dbReference>
<dbReference type="Proteomes" id="UP001268683">
    <property type="component" value="Chromosome"/>
</dbReference>
<dbReference type="GO" id="GO:0003677">
    <property type="term" value="F:DNA binding"/>
    <property type="evidence" value="ECO:0007669"/>
    <property type="project" value="InterPro"/>
</dbReference>
<evidence type="ECO:0000259" key="2">
    <source>
        <dbReference type="PROSITE" id="PS50943"/>
    </source>
</evidence>
<reference evidence="3" key="1">
    <citation type="submission" date="2023-04" db="EMBL/GenBank/DDBJ databases">
        <title>Complete genome sequence of Temperatibacter marinus.</title>
        <authorList>
            <person name="Rong J.-C."/>
            <person name="Yi M.-L."/>
            <person name="Zhao Q."/>
        </authorList>
    </citation>
    <scope>NUCLEOTIDE SEQUENCE</scope>
    <source>
        <strain evidence="3">NBRC 110045</strain>
    </source>
</reference>
<dbReference type="Pfam" id="PF13413">
    <property type="entry name" value="HTH_25"/>
    <property type="match status" value="1"/>
</dbReference>
<dbReference type="Gene3D" id="1.10.260.40">
    <property type="entry name" value="lambda repressor-like DNA-binding domains"/>
    <property type="match status" value="1"/>
</dbReference>
<dbReference type="InterPro" id="IPR025194">
    <property type="entry name" value="RodZ-like_C"/>
</dbReference>
<protein>
    <submittedName>
        <fullName evidence="3">DUF4115 domain-containing protein</fullName>
    </submittedName>
</protein>
<feature type="domain" description="HTH cro/C1-type" evidence="2">
    <location>
        <begin position="12"/>
        <end position="41"/>
    </location>
</feature>
<dbReference type="RefSeq" id="WP_310797205.1">
    <property type="nucleotide sequence ID" value="NZ_CP123872.1"/>
</dbReference>
<dbReference type="InterPro" id="IPR001387">
    <property type="entry name" value="Cro/C1-type_HTH"/>
</dbReference>
<gene>
    <name evidence="3" type="ORF">QGN29_07350</name>
</gene>
<dbReference type="CDD" id="cd00093">
    <property type="entry name" value="HTH_XRE"/>
    <property type="match status" value="1"/>
</dbReference>
<dbReference type="AlphaFoldDB" id="A0AA52EF47"/>
<dbReference type="Pfam" id="PF13464">
    <property type="entry name" value="RodZ_C"/>
    <property type="match status" value="1"/>
</dbReference>
<dbReference type="PANTHER" id="PTHR34475">
    <property type="match status" value="1"/>
</dbReference>
<dbReference type="InterPro" id="IPR010982">
    <property type="entry name" value="Lambda_DNA-bd_dom_sf"/>
</dbReference>
<accession>A0AA52EF47</accession>
<feature type="region of interest" description="Disordered" evidence="1">
    <location>
        <begin position="147"/>
        <end position="182"/>
    </location>
</feature>
<evidence type="ECO:0000256" key="1">
    <source>
        <dbReference type="SAM" id="MobiDB-lite"/>
    </source>
</evidence>
<organism evidence="3 4">
    <name type="scientific">Temperatibacter marinus</name>
    <dbReference type="NCBI Taxonomy" id="1456591"/>
    <lineage>
        <taxon>Bacteria</taxon>
        <taxon>Pseudomonadati</taxon>
        <taxon>Pseudomonadota</taxon>
        <taxon>Alphaproteobacteria</taxon>
        <taxon>Kordiimonadales</taxon>
        <taxon>Temperatibacteraceae</taxon>
        <taxon>Temperatibacter</taxon>
    </lineage>
</organism>
<dbReference type="SUPFAM" id="SSF47413">
    <property type="entry name" value="lambda repressor-like DNA-binding domains"/>
    <property type="match status" value="1"/>
</dbReference>
<proteinExistence type="predicted"/>
<dbReference type="PANTHER" id="PTHR34475:SF1">
    <property type="entry name" value="CYTOSKELETON PROTEIN RODZ"/>
    <property type="match status" value="1"/>
</dbReference>
<evidence type="ECO:0000313" key="4">
    <source>
        <dbReference type="Proteomes" id="UP001268683"/>
    </source>
</evidence>
<evidence type="ECO:0000313" key="3">
    <source>
        <dbReference type="EMBL" id="WND01377.1"/>
    </source>
</evidence>
<dbReference type="KEGG" id="tmk:QGN29_07350"/>
<name>A0AA52EF47_9PROT</name>
<dbReference type="PROSITE" id="PS50943">
    <property type="entry name" value="HTH_CROC1"/>
    <property type="match status" value="1"/>
</dbReference>
<sequence>MTLESAHIGSILKDLRQKRGLEVSDIAHLTCVSRGYLAAIEDANFDALPAPAFTTGFIKAYAKAVDYDSAQAVSLYREEICTAKTQEDHLCQGHMNSAPKQKLSSRMYLAASVLGVIIAGGLMVQNFNAVQDASPFSVAQYTTLEQETSLPAEKDKPVKADTSSQTREKANPLNASMSEPSKPALFPAAQASEKPKEIVTQSTIMLLAIEDGWINLKDDLGNTIFEGIMVEGQMRKLDLASSVITTGNAGGFKLMRGSEDLGILGARGKVTSALHLSEIVDQAL</sequence>